<accession>A0A0B1TDB0</accession>
<organism evidence="6 7">
    <name type="scientific">Oesophagostomum dentatum</name>
    <name type="common">Nodular worm</name>
    <dbReference type="NCBI Taxonomy" id="61180"/>
    <lineage>
        <taxon>Eukaryota</taxon>
        <taxon>Metazoa</taxon>
        <taxon>Ecdysozoa</taxon>
        <taxon>Nematoda</taxon>
        <taxon>Chromadorea</taxon>
        <taxon>Rhabditida</taxon>
        <taxon>Rhabditina</taxon>
        <taxon>Rhabditomorpha</taxon>
        <taxon>Strongyloidea</taxon>
        <taxon>Strongylidae</taxon>
        <taxon>Oesophagostomum</taxon>
    </lineage>
</organism>
<reference evidence="6 7" key="1">
    <citation type="submission" date="2014-03" db="EMBL/GenBank/DDBJ databases">
        <title>Draft genome of the hookworm Oesophagostomum dentatum.</title>
        <authorList>
            <person name="Mitreva M."/>
        </authorList>
    </citation>
    <scope>NUCLEOTIDE SEQUENCE [LARGE SCALE GENOMIC DNA]</scope>
    <source>
        <strain evidence="6 7">OD-Hann</strain>
    </source>
</reference>
<dbReference type="InterPro" id="IPR057147">
    <property type="entry name" value="OB_DEPS-1_3rd"/>
</dbReference>
<evidence type="ECO:0000259" key="4">
    <source>
        <dbReference type="Pfam" id="PF24342"/>
    </source>
</evidence>
<dbReference type="InterPro" id="IPR057144">
    <property type="entry name" value="OB_DEPS-1_6th"/>
</dbReference>
<feature type="domain" description="P-granule-associated protein DEPS-1 third OB-fold" evidence="2">
    <location>
        <begin position="281"/>
        <end position="346"/>
    </location>
</feature>
<evidence type="ECO:0000313" key="7">
    <source>
        <dbReference type="Proteomes" id="UP000053660"/>
    </source>
</evidence>
<name>A0A0B1TDB0_OESDE</name>
<feature type="domain" description="P-granule-associated protein DEPS-1 sixth OB-fold" evidence="3">
    <location>
        <begin position="520"/>
        <end position="591"/>
    </location>
</feature>
<feature type="domain" description="P-granule-associated protein DEPS-1 first OB-fold" evidence="5">
    <location>
        <begin position="4"/>
        <end position="59"/>
    </location>
</feature>
<feature type="compositionally biased region" description="Acidic residues" evidence="1">
    <location>
        <begin position="599"/>
        <end position="610"/>
    </location>
</feature>
<dbReference type="OrthoDB" id="5806136at2759"/>
<evidence type="ECO:0000256" key="1">
    <source>
        <dbReference type="SAM" id="MobiDB-lite"/>
    </source>
</evidence>
<dbReference type="Pfam" id="PF24341">
    <property type="entry name" value="OB_DEPS-1_6th"/>
    <property type="match status" value="1"/>
</dbReference>
<evidence type="ECO:0000259" key="2">
    <source>
        <dbReference type="Pfam" id="PF24339"/>
    </source>
</evidence>
<feature type="domain" description="P-granule-associated protein DEPS-1 first OB-fold" evidence="5">
    <location>
        <begin position="66"/>
        <end position="154"/>
    </location>
</feature>
<feature type="domain" description="P-granule-associated protein DEPS-1 second OB-fold" evidence="4">
    <location>
        <begin position="158"/>
        <end position="235"/>
    </location>
</feature>
<dbReference type="Pfam" id="PF24339">
    <property type="entry name" value="OB_DEPS-1_3rd"/>
    <property type="match status" value="1"/>
</dbReference>
<dbReference type="InterPro" id="IPR057143">
    <property type="entry name" value="OB_DEPS-1_2nd"/>
</dbReference>
<evidence type="ECO:0000259" key="5">
    <source>
        <dbReference type="Pfam" id="PF24343"/>
    </source>
</evidence>
<gene>
    <name evidence="6" type="ORF">OESDEN_04520</name>
</gene>
<dbReference type="Pfam" id="PF24343">
    <property type="entry name" value="OB_DEPS-1_1st"/>
    <property type="match status" value="2"/>
</dbReference>
<proteinExistence type="predicted"/>
<dbReference type="AlphaFoldDB" id="A0A0B1TDB0"/>
<evidence type="ECO:0000313" key="6">
    <source>
        <dbReference type="EMBL" id="KHJ95533.1"/>
    </source>
</evidence>
<dbReference type="Proteomes" id="UP000053660">
    <property type="component" value="Unassembled WGS sequence"/>
</dbReference>
<dbReference type="EMBL" id="KN549936">
    <property type="protein sequence ID" value="KHJ95533.1"/>
    <property type="molecule type" value="Genomic_DNA"/>
</dbReference>
<feature type="region of interest" description="Disordered" evidence="1">
    <location>
        <begin position="597"/>
        <end position="617"/>
    </location>
</feature>
<sequence length="695" mass="79333">MRHLGLVVTDTQVADPVICNYVIEFIPNEEGEYKHDLVQVGQSAFRFEPNGVFDPVFVKNQKMRHLGLVVTDTQVADPVICNYVIEFIPNENGEYGRELVQVGQSAFRFEPNGVFDPVFVKNQKRRLERPLSFGDIIEWEDADVLNKIISRIHRSVNLFEARIYDGRSQILVTGVVSPTNKFWFWSEYFADITIDNESANDALPNISLSAWLNIAVDADGRLQIEFDSFESVECEGNIVAKAPWNRNQSKYTTLAIPMNDDGIETQIEEPEANEYKGGWKQELRNYEGICTGGRLLYCKELPSYEIVVALFKEVKECVKLETGVSCEFDATWNEFEKRFIVIRYRTKGRVLRLAADGLMRTTVKAEEDYPCVFNSEELGLIDDPDGVLSLLHLSPYQRSSVVVSLHDSPSISSRFRFRIADVQPDKGPKLKKWMAENEIVVRDAKGVVVDKCTVYSKDHGSIFFVIPDTLRSDVSPGKIVKFSAQYQRDDKIFMVSQMSVLPNEVPAAEKKMLRLPHEQQWVFRVTAKKVRRKQLDFLMECDEFGLLDVGSRAFLTNKGTPRIVWVMRSVPDIDQTERPSRTPFQIVWVGEREPITANTEEELKSEEEEKAPEPNESVASKINAISMEDAIEAARERMGVDSKPHNVECTDQECAPGCPHMEMLMLMVETVPKFLETLSEVDRVLYTKLVNKIFE</sequence>
<evidence type="ECO:0000259" key="3">
    <source>
        <dbReference type="Pfam" id="PF24341"/>
    </source>
</evidence>
<keyword evidence="7" id="KW-1185">Reference proteome</keyword>
<protein>
    <submittedName>
        <fullName evidence="6">Uncharacterized protein</fullName>
    </submittedName>
</protein>
<dbReference type="InterPro" id="IPR057139">
    <property type="entry name" value="OB_DEPS-1_1st"/>
</dbReference>
<dbReference type="Pfam" id="PF24342">
    <property type="entry name" value="OB_DEPS-1_2nd"/>
    <property type="match status" value="1"/>
</dbReference>